<sequence>MQVYLCAQVDSKPPQPCGSSRRHDDQDVVTFCLVAVSLFSRLGRSVKTTLCGVPGPVSSARELVTRYIGPRFAGVVSERRHRRHKATTFQSDNATSLSPHPTSYGPHTYSHNFLLSSPPKSPQVGLFCPSFSHFTCHLLAAKRQNHRPIVSNLDARKPSILVPDYAMFEELERMMPTSMPMPVSGSLPLPRLRNHDFSSFPHTFCPILRGCVSGLKHNRRCENEPLTFFPLNRENHTPLVLQVDIRI</sequence>
<keyword evidence="3" id="KW-1185">Reference proteome</keyword>
<protein>
    <submittedName>
        <fullName evidence="2">Uncharacterized protein</fullName>
    </submittedName>
</protein>
<feature type="compositionally biased region" description="Polar residues" evidence="1">
    <location>
        <begin position="87"/>
        <end position="100"/>
    </location>
</feature>
<feature type="region of interest" description="Disordered" evidence="1">
    <location>
        <begin position="79"/>
        <end position="100"/>
    </location>
</feature>
<dbReference type="EMBL" id="CAAALY010031676">
    <property type="protein sequence ID" value="VEL17233.1"/>
    <property type="molecule type" value="Genomic_DNA"/>
</dbReference>
<dbReference type="Proteomes" id="UP000784294">
    <property type="component" value="Unassembled WGS sequence"/>
</dbReference>
<accession>A0A3S5A7Z4</accession>
<gene>
    <name evidence="2" type="ORF">PXEA_LOCUS10673</name>
</gene>
<comment type="caution">
    <text evidence="2">The sequence shown here is derived from an EMBL/GenBank/DDBJ whole genome shotgun (WGS) entry which is preliminary data.</text>
</comment>
<organism evidence="2 3">
    <name type="scientific">Protopolystoma xenopodis</name>
    <dbReference type="NCBI Taxonomy" id="117903"/>
    <lineage>
        <taxon>Eukaryota</taxon>
        <taxon>Metazoa</taxon>
        <taxon>Spiralia</taxon>
        <taxon>Lophotrochozoa</taxon>
        <taxon>Platyhelminthes</taxon>
        <taxon>Monogenea</taxon>
        <taxon>Polyopisthocotylea</taxon>
        <taxon>Polystomatidea</taxon>
        <taxon>Polystomatidae</taxon>
        <taxon>Protopolystoma</taxon>
    </lineage>
</organism>
<name>A0A3S5A7Z4_9PLAT</name>
<evidence type="ECO:0000313" key="3">
    <source>
        <dbReference type="Proteomes" id="UP000784294"/>
    </source>
</evidence>
<evidence type="ECO:0000313" key="2">
    <source>
        <dbReference type="EMBL" id="VEL17233.1"/>
    </source>
</evidence>
<reference evidence="2" key="1">
    <citation type="submission" date="2018-11" db="EMBL/GenBank/DDBJ databases">
        <authorList>
            <consortium name="Pathogen Informatics"/>
        </authorList>
    </citation>
    <scope>NUCLEOTIDE SEQUENCE</scope>
</reference>
<dbReference type="AlphaFoldDB" id="A0A3S5A7Z4"/>
<evidence type="ECO:0000256" key="1">
    <source>
        <dbReference type="SAM" id="MobiDB-lite"/>
    </source>
</evidence>
<proteinExistence type="predicted"/>